<evidence type="ECO:0000256" key="8">
    <source>
        <dbReference type="ARBA" id="ARBA00022777"/>
    </source>
</evidence>
<feature type="domain" description="AGC-kinase C-terminal" evidence="15">
    <location>
        <begin position="495"/>
        <end position="574"/>
    </location>
</feature>
<keyword evidence="17" id="KW-1185">Reference proteome</keyword>
<keyword evidence="7" id="KW-0547">Nucleotide-binding</keyword>
<accession>A0A0J7L7T8</accession>
<evidence type="ECO:0000256" key="2">
    <source>
        <dbReference type="ARBA" id="ARBA00012513"/>
    </source>
</evidence>
<evidence type="ECO:0000256" key="4">
    <source>
        <dbReference type="ARBA" id="ARBA00022527"/>
    </source>
</evidence>
<feature type="compositionally biased region" description="Low complexity" evidence="12">
    <location>
        <begin position="217"/>
        <end position="228"/>
    </location>
</feature>
<dbReference type="GO" id="GO:0106310">
    <property type="term" value="F:protein serine kinase activity"/>
    <property type="evidence" value="ECO:0007669"/>
    <property type="project" value="RHEA"/>
</dbReference>
<dbReference type="GO" id="GO:0005524">
    <property type="term" value="F:ATP binding"/>
    <property type="evidence" value="ECO:0007669"/>
    <property type="project" value="UniProtKB-KW"/>
</dbReference>
<evidence type="ECO:0000259" key="13">
    <source>
        <dbReference type="PROSITE" id="PS50003"/>
    </source>
</evidence>
<dbReference type="InterPro" id="IPR000961">
    <property type="entry name" value="AGC-kinase_C"/>
</dbReference>
<dbReference type="PaxDb" id="67767-A0A0J7L7T8"/>
<evidence type="ECO:0000256" key="3">
    <source>
        <dbReference type="ARBA" id="ARBA00022473"/>
    </source>
</evidence>
<dbReference type="SUPFAM" id="SSF56112">
    <property type="entry name" value="Protein kinase-like (PK-like)"/>
    <property type="match status" value="1"/>
</dbReference>
<dbReference type="InterPro" id="IPR008271">
    <property type="entry name" value="Ser/Thr_kinase_AS"/>
</dbReference>
<evidence type="ECO:0000313" key="17">
    <source>
        <dbReference type="Proteomes" id="UP000036403"/>
    </source>
</evidence>
<dbReference type="SMART" id="SM00233">
    <property type="entry name" value="PH"/>
    <property type="match status" value="1"/>
</dbReference>
<dbReference type="AlphaFoldDB" id="A0A0J7L7T8"/>
<evidence type="ECO:0000256" key="12">
    <source>
        <dbReference type="SAM" id="MobiDB-lite"/>
    </source>
</evidence>
<dbReference type="PROSITE" id="PS51285">
    <property type="entry name" value="AGC_KINASE_CTER"/>
    <property type="match status" value="1"/>
</dbReference>
<protein>
    <recommendedName>
        <fullName evidence="2">non-specific serine/threonine protein kinase</fullName>
        <ecNumber evidence="2">2.7.11.1</ecNumber>
    </recommendedName>
</protein>
<evidence type="ECO:0000256" key="1">
    <source>
        <dbReference type="ARBA" id="ARBA00006935"/>
    </source>
</evidence>
<dbReference type="FunFam" id="2.30.29.30:FF:000404">
    <property type="entry name" value="Non-specific serine/threonine protein kinase"/>
    <property type="match status" value="1"/>
</dbReference>
<evidence type="ECO:0000256" key="7">
    <source>
        <dbReference type="ARBA" id="ARBA00022741"/>
    </source>
</evidence>
<evidence type="ECO:0000256" key="10">
    <source>
        <dbReference type="ARBA" id="ARBA00047899"/>
    </source>
</evidence>
<dbReference type="InterPro" id="IPR000719">
    <property type="entry name" value="Prot_kinase_dom"/>
</dbReference>
<evidence type="ECO:0000313" key="16">
    <source>
        <dbReference type="EMBL" id="KMQ98992.1"/>
    </source>
</evidence>
<keyword evidence="6" id="KW-0808">Transferase</keyword>
<dbReference type="Gene3D" id="3.30.200.20">
    <property type="entry name" value="Phosphorylase Kinase, domain 1"/>
    <property type="match status" value="1"/>
</dbReference>
<keyword evidence="9" id="KW-0067">ATP-binding</keyword>
<dbReference type="Proteomes" id="UP000036403">
    <property type="component" value="Unassembled WGS sequence"/>
</dbReference>
<dbReference type="Pfam" id="PF00433">
    <property type="entry name" value="Pkinase_C"/>
    <property type="match status" value="1"/>
</dbReference>
<evidence type="ECO:0000259" key="15">
    <source>
        <dbReference type="PROSITE" id="PS51285"/>
    </source>
</evidence>
<dbReference type="Pfam" id="PF00169">
    <property type="entry name" value="PH"/>
    <property type="match status" value="1"/>
</dbReference>
<feature type="domain" description="Protein kinase" evidence="14">
    <location>
        <begin position="231"/>
        <end position="494"/>
    </location>
</feature>
<dbReference type="InterPro" id="IPR001849">
    <property type="entry name" value="PH_domain"/>
</dbReference>
<sequence length="580" mass="61877">MGDAAMNVAASGGGGGGGGGGVSGVSGGVSGSGSSGGVGGGGGSGVGGSGVGGSGVGGGGGGVGVGVNVGVVGVSVSGNGSGSGSGSVSGSGSGGGSCDQRIVKEGWLQKRGEHIKNWRSRYFVLRDDGTLVGFKAKPDPQMATQTSTQPLNNFTVRGCQIMSVDRPKPYTFVIRGLQWTTVIERTFHVELEQEREDWVAAIRYVADRLANEENQQHEQSQMQQSSSSEDVDMESSVGARSDSCSSLGVVSTDGGSIDELSAKFSVQGTSSSKSTGKKKVTLENFEFLKVLGKGTFGKSLKYSFQTADRLCFVMEYVNGGELFFHLSRSRVFGEDRTRFYGAEIISALGYLHSQGIIYRDLKLENLLLDKDGHIKIADFGLCKEDITYGRTTKTFCGTPEYLAPEVLEDNDYGRAVDWWGVGVVMYEMMCGRLPFYNKDHEKLFTLILMEQVRFPRTISNEARNMLSGLLDKSPDKRLGGGPNDAKDIMNHAFFSCINWTDLVQKKIPPPFKPQVTSDIDTRYFDSEFTGESVELTPPDQGCLGSGGGLNSIAEEQEHFPQFSYQESHSAATSSIVSINH</sequence>
<feature type="domain" description="PH" evidence="13">
    <location>
        <begin position="101"/>
        <end position="207"/>
    </location>
</feature>
<feature type="region of interest" description="Disordered" evidence="12">
    <location>
        <begin position="531"/>
        <end position="550"/>
    </location>
</feature>
<proteinExistence type="inferred from homology"/>
<dbReference type="SMART" id="SM00133">
    <property type="entry name" value="S_TK_X"/>
    <property type="match status" value="1"/>
</dbReference>
<comment type="catalytic activity">
    <reaction evidence="11">
        <text>L-seryl-[protein] + ATP = O-phospho-L-seryl-[protein] + ADP + H(+)</text>
        <dbReference type="Rhea" id="RHEA:17989"/>
        <dbReference type="Rhea" id="RHEA-COMP:9863"/>
        <dbReference type="Rhea" id="RHEA-COMP:11604"/>
        <dbReference type="ChEBI" id="CHEBI:15378"/>
        <dbReference type="ChEBI" id="CHEBI:29999"/>
        <dbReference type="ChEBI" id="CHEBI:30616"/>
        <dbReference type="ChEBI" id="CHEBI:83421"/>
        <dbReference type="ChEBI" id="CHEBI:456216"/>
        <dbReference type="EC" id="2.7.11.1"/>
    </reaction>
</comment>
<reference evidence="16 17" key="1">
    <citation type="submission" date="2015-04" db="EMBL/GenBank/DDBJ databases">
        <title>Lasius niger genome sequencing.</title>
        <authorList>
            <person name="Konorov E.A."/>
            <person name="Nikitin M.A."/>
            <person name="Kirill M.V."/>
            <person name="Chang P."/>
        </authorList>
    </citation>
    <scope>NUCLEOTIDE SEQUENCE [LARGE SCALE GENOMIC DNA]</scope>
    <source>
        <tissue evidence="16">Whole</tissue>
    </source>
</reference>
<evidence type="ECO:0000259" key="14">
    <source>
        <dbReference type="PROSITE" id="PS50011"/>
    </source>
</evidence>
<dbReference type="EC" id="2.7.11.1" evidence="2"/>
<dbReference type="GO" id="GO:0004674">
    <property type="term" value="F:protein serine/threonine kinase activity"/>
    <property type="evidence" value="ECO:0007669"/>
    <property type="project" value="UniProtKB-KW"/>
</dbReference>
<dbReference type="SUPFAM" id="SSF50729">
    <property type="entry name" value="PH domain-like"/>
    <property type="match status" value="1"/>
</dbReference>
<dbReference type="Gene3D" id="2.30.29.30">
    <property type="entry name" value="Pleckstrin-homology domain (PH domain)/Phosphotyrosine-binding domain (PTB)"/>
    <property type="match status" value="1"/>
</dbReference>
<keyword evidence="8 16" id="KW-0418">Kinase</keyword>
<gene>
    <name evidence="16" type="ORF">RF55_1119</name>
</gene>
<dbReference type="GO" id="GO:0008286">
    <property type="term" value="P:insulin receptor signaling pathway"/>
    <property type="evidence" value="ECO:0007669"/>
    <property type="project" value="UniProtKB-ARBA"/>
</dbReference>
<dbReference type="CDD" id="cd01241">
    <property type="entry name" value="PH_PKB"/>
    <property type="match status" value="1"/>
</dbReference>
<dbReference type="EMBL" id="LBMM01000373">
    <property type="protein sequence ID" value="KMQ98992.1"/>
    <property type="molecule type" value="Genomic_DNA"/>
</dbReference>
<dbReference type="PROSITE" id="PS50011">
    <property type="entry name" value="PROTEIN_KINASE_DOM"/>
    <property type="match status" value="1"/>
</dbReference>
<dbReference type="PROSITE" id="PS00108">
    <property type="entry name" value="PROTEIN_KINASE_ST"/>
    <property type="match status" value="1"/>
</dbReference>
<comment type="similarity">
    <text evidence="1">Belongs to the protein kinase superfamily. AGC Ser/Thr protein kinase family. RAC subfamily.</text>
</comment>
<dbReference type="SMART" id="SM00220">
    <property type="entry name" value="S_TKc"/>
    <property type="match status" value="1"/>
</dbReference>
<comment type="catalytic activity">
    <reaction evidence="10">
        <text>L-threonyl-[protein] + ATP = O-phospho-L-threonyl-[protein] + ADP + H(+)</text>
        <dbReference type="Rhea" id="RHEA:46608"/>
        <dbReference type="Rhea" id="RHEA-COMP:11060"/>
        <dbReference type="Rhea" id="RHEA-COMP:11605"/>
        <dbReference type="ChEBI" id="CHEBI:15378"/>
        <dbReference type="ChEBI" id="CHEBI:30013"/>
        <dbReference type="ChEBI" id="CHEBI:30616"/>
        <dbReference type="ChEBI" id="CHEBI:61977"/>
        <dbReference type="ChEBI" id="CHEBI:456216"/>
        <dbReference type="EC" id="2.7.11.1"/>
    </reaction>
</comment>
<dbReference type="InterPro" id="IPR039026">
    <property type="entry name" value="PH_PKB"/>
</dbReference>
<dbReference type="GO" id="GO:0008582">
    <property type="term" value="P:regulation of synaptic assembly at neuromuscular junction"/>
    <property type="evidence" value="ECO:0007669"/>
    <property type="project" value="UniProtKB-ARBA"/>
</dbReference>
<dbReference type="InterPro" id="IPR017892">
    <property type="entry name" value="Pkinase_C"/>
</dbReference>
<dbReference type="PANTHER" id="PTHR24351">
    <property type="entry name" value="RIBOSOMAL PROTEIN S6 KINASE"/>
    <property type="match status" value="1"/>
</dbReference>
<name>A0A0J7L7T8_LASNI</name>
<dbReference type="FunFam" id="1.10.510.10:FF:000033">
    <property type="entry name" value="Non-specific serine/threonine protein kinase"/>
    <property type="match status" value="1"/>
</dbReference>
<evidence type="ECO:0000256" key="9">
    <source>
        <dbReference type="ARBA" id="ARBA00022840"/>
    </source>
</evidence>
<keyword evidence="3" id="KW-0217">Developmental protein</keyword>
<dbReference type="STRING" id="67767.A0A0J7L7T8"/>
<evidence type="ECO:0000256" key="6">
    <source>
        <dbReference type="ARBA" id="ARBA00022679"/>
    </source>
</evidence>
<keyword evidence="4" id="KW-0723">Serine/threonine-protein kinase</keyword>
<comment type="caution">
    <text evidence="16">The sequence shown here is derived from an EMBL/GenBank/DDBJ whole genome shotgun (WGS) entry which is preliminary data.</text>
</comment>
<evidence type="ECO:0000256" key="11">
    <source>
        <dbReference type="ARBA" id="ARBA00048679"/>
    </source>
</evidence>
<keyword evidence="5" id="KW-0597">Phosphoprotein</keyword>
<dbReference type="Pfam" id="PF00069">
    <property type="entry name" value="Pkinase"/>
    <property type="match status" value="1"/>
</dbReference>
<evidence type="ECO:0000256" key="5">
    <source>
        <dbReference type="ARBA" id="ARBA00022553"/>
    </source>
</evidence>
<dbReference type="PROSITE" id="PS50003">
    <property type="entry name" value="PH_DOMAIN"/>
    <property type="match status" value="1"/>
</dbReference>
<dbReference type="Gene3D" id="1.10.510.10">
    <property type="entry name" value="Transferase(Phosphotransferase) domain 1"/>
    <property type="match status" value="1"/>
</dbReference>
<feature type="region of interest" description="Disordered" evidence="12">
    <location>
        <begin position="212"/>
        <end position="247"/>
    </location>
</feature>
<dbReference type="InterPro" id="IPR011009">
    <property type="entry name" value="Kinase-like_dom_sf"/>
</dbReference>
<dbReference type="OrthoDB" id="63267at2759"/>
<dbReference type="InterPro" id="IPR011993">
    <property type="entry name" value="PH-like_dom_sf"/>
</dbReference>
<organism evidence="16 17">
    <name type="scientific">Lasius niger</name>
    <name type="common">Black garden ant</name>
    <dbReference type="NCBI Taxonomy" id="67767"/>
    <lineage>
        <taxon>Eukaryota</taxon>
        <taxon>Metazoa</taxon>
        <taxon>Ecdysozoa</taxon>
        <taxon>Arthropoda</taxon>
        <taxon>Hexapoda</taxon>
        <taxon>Insecta</taxon>
        <taxon>Pterygota</taxon>
        <taxon>Neoptera</taxon>
        <taxon>Endopterygota</taxon>
        <taxon>Hymenoptera</taxon>
        <taxon>Apocrita</taxon>
        <taxon>Aculeata</taxon>
        <taxon>Formicoidea</taxon>
        <taxon>Formicidae</taxon>
        <taxon>Formicinae</taxon>
        <taxon>Lasius</taxon>
        <taxon>Lasius</taxon>
    </lineage>
</organism>